<name>A0A816AHP6_9BILA</name>
<keyword evidence="4" id="KW-1185">Reference proteome</keyword>
<dbReference type="Proteomes" id="UP000663854">
    <property type="component" value="Unassembled WGS sequence"/>
</dbReference>
<dbReference type="EMBL" id="CAJNOL010005001">
    <property type="protein sequence ID" value="CAF1598273.1"/>
    <property type="molecule type" value="Genomic_DNA"/>
</dbReference>
<gene>
    <name evidence="3" type="ORF">JXQ802_LOCUS47996</name>
    <name evidence="2" type="ORF">PYM288_LOCUS4246</name>
</gene>
<evidence type="ECO:0000313" key="4">
    <source>
        <dbReference type="Proteomes" id="UP000663870"/>
    </source>
</evidence>
<evidence type="ECO:0000256" key="1">
    <source>
        <dbReference type="SAM" id="MobiDB-lite"/>
    </source>
</evidence>
<feature type="compositionally biased region" description="Polar residues" evidence="1">
    <location>
        <begin position="1"/>
        <end position="30"/>
    </location>
</feature>
<dbReference type="Proteomes" id="UP000663870">
    <property type="component" value="Unassembled WGS sequence"/>
</dbReference>
<evidence type="ECO:0000313" key="3">
    <source>
        <dbReference type="EMBL" id="CAF1598273.1"/>
    </source>
</evidence>
<accession>A0A816AHP6</accession>
<dbReference type="AlphaFoldDB" id="A0A816AHP6"/>
<feature type="region of interest" description="Disordered" evidence="1">
    <location>
        <begin position="1"/>
        <end position="39"/>
    </location>
</feature>
<organism evidence="3 4">
    <name type="scientific">Rotaria sordida</name>
    <dbReference type="NCBI Taxonomy" id="392033"/>
    <lineage>
        <taxon>Eukaryota</taxon>
        <taxon>Metazoa</taxon>
        <taxon>Spiralia</taxon>
        <taxon>Gnathifera</taxon>
        <taxon>Rotifera</taxon>
        <taxon>Eurotatoria</taxon>
        <taxon>Bdelloidea</taxon>
        <taxon>Philodinida</taxon>
        <taxon>Philodinidae</taxon>
        <taxon>Rotaria</taxon>
    </lineage>
</organism>
<dbReference type="EMBL" id="CAJNOH010000037">
    <property type="protein sequence ID" value="CAF0793346.1"/>
    <property type="molecule type" value="Genomic_DNA"/>
</dbReference>
<comment type="caution">
    <text evidence="3">The sequence shown here is derived from an EMBL/GenBank/DDBJ whole genome shotgun (WGS) entry which is preliminary data.</text>
</comment>
<evidence type="ECO:0000313" key="2">
    <source>
        <dbReference type="EMBL" id="CAF0793346.1"/>
    </source>
</evidence>
<sequence>MSNMAQNLSSSTHNGANKSSKTKQSLQNNHKSTDHETIINSITGYENDLGDRLELLEREACVQAQQIELNECLECVAQLVDLLKRTVITSELQNQNDLHNDTRHHLQQHKGITGNRLIDDKVEKIVINKGLTKEQWNCLLYMALSTDETIELTKVSKKHLQKVRDKALRLLDADEQSAVFALINATEKYVLKNHSIEK</sequence>
<protein>
    <submittedName>
        <fullName evidence="3">Uncharacterized protein</fullName>
    </submittedName>
</protein>
<proteinExistence type="predicted"/>
<reference evidence="3" key="1">
    <citation type="submission" date="2021-02" db="EMBL/GenBank/DDBJ databases">
        <authorList>
            <person name="Nowell W R."/>
        </authorList>
    </citation>
    <scope>NUCLEOTIDE SEQUENCE</scope>
</reference>